<gene>
    <name evidence="2" type="ORF">DFJ43DRAFT_1162301</name>
</gene>
<sequence>MDNSTTPRICSTKKCNAVLPPEHIDKAKTCFACRQKDRDRKKRKRAVTQPVSNPIQPPSANGNPINNDDSDDEDDKISVIRYSNGEDMFQALKKASHKNLISFHGEYTMPTDPFLSDRERVKLVANEIWKVTGYRFT</sequence>
<dbReference type="EMBL" id="JANVFO010000147">
    <property type="protein sequence ID" value="KAJ3710052.1"/>
    <property type="molecule type" value="Genomic_DNA"/>
</dbReference>
<comment type="caution">
    <text evidence="2">The sequence shown here is derived from an EMBL/GenBank/DDBJ whole genome shotgun (WGS) entry which is preliminary data.</text>
</comment>
<accession>A0AA38J5U8</accession>
<name>A0AA38J5U8_9AGAR</name>
<reference evidence="2" key="1">
    <citation type="submission" date="2022-08" db="EMBL/GenBank/DDBJ databases">
        <authorList>
            <consortium name="DOE Joint Genome Institute"/>
            <person name="Min B."/>
            <person name="Sierra-Patev S."/>
            <person name="Naranjo-Ortiz M."/>
            <person name="Looney B."/>
            <person name="Konkel Z."/>
            <person name="Slot J.C."/>
            <person name="Sakamoto Y."/>
            <person name="Steenwyk J.L."/>
            <person name="Rokas A."/>
            <person name="Carro J."/>
            <person name="Camarero S."/>
            <person name="Ferreira P."/>
            <person name="Molpeceres G."/>
            <person name="Ruiz-duenas F.J."/>
            <person name="Serrano A."/>
            <person name="Henrissat B."/>
            <person name="Drula E."/>
            <person name="Hughes K.W."/>
            <person name="Mata J.L."/>
            <person name="Ishikawa N.K."/>
            <person name="Vargas-Isla R."/>
            <person name="Ushijima S."/>
            <person name="Smith C.A."/>
            <person name="Ahrendt S."/>
            <person name="Andreopoulos W."/>
            <person name="He G."/>
            <person name="LaButti K."/>
            <person name="Lipzen A."/>
            <person name="Ng V."/>
            <person name="Riley R."/>
            <person name="Sandor L."/>
            <person name="Barry K."/>
            <person name="Martinez A.T."/>
            <person name="Xiao Y."/>
            <person name="Gibbons J.G."/>
            <person name="Terashima K."/>
            <person name="Hibbett D.S."/>
            <person name="Grigoriev I.V."/>
        </authorList>
    </citation>
    <scope>NUCLEOTIDE SEQUENCE</scope>
    <source>
        <strain evidence="2">ET3784</strain>
    </source>
</reference>
<feature type="compositionally biased region" description="Polar residues" evidence="1">
    <location>
        <begin position="49"/>
        <end position="67"/>
    </location>
</feature>
<protein>
    <submittedName>
        <fullName evidence="2">Uncharacterized protein</fullName>
    </submittedName>
</protein>
<keyword evidence="3" id="KW-1185">Reference proteome</keyword>
<proteinExistence type="predicted"/>
<evidence type="ECO:0000313" key="3">
    <source>
        <dbReference type="Proteomes" id="UP001176059"/>
    </source>
</evidence>
<feature type="region of interest" description="Disordered" evidence="1">
    <location>
        <begin position="35"/>
        <end position="75"/>
    </location>
</feature>
<dbReference type="Proteomes" id="UP001176059">
    <property type="component" value="Unassembled WGS sequence"/>
</dbReference>
<reference evidence="2" key="2">
    <citation type="journal article" date="2023" name="Proc. Natl. Acad. Sci. U.S.A.">
        <title>A global phylogenomic analysis of the shiitake genus Lentinula.</title>
        <authorList>
            <person name="Sierra-Patev S."/>
            <person name="Min B."/>
            <person name="Naranjo-Ortiz M."/>
            <person name="Looney B."/>
            <person name="Konkel Z."/>
            <person name="Slot J.C."/>
            <person name="Sakamoto Y."/>
            <person name="Steenwyk J.L."/>
            <person name="Rokas A."/>
            <person name="Carro J."/>
            <person name="Camarero S."/>
            <person name="Ferreira P."/>
            <person name="Molpeceres G."/>
            <person name="Ruiz-Duenas F.J."/>
            <person name="Serrano A."/>
            <person name="Henrissat B."/>
            <person name="Drula E."/>
            <person name="Hughes K.W."/>
            <person name="Mata J.L."/>
            <person name="Ishikawa N.K."/>
            <person name="Vargas-Isla R."/>
            <person name="Ushijima S."/>
            <person name="Smith C.A."/>
            <person name="Donoghue J."/>
            <person name="Ahrendt S."/>
            <person name="Andreopoulos W."/>
            <person name="He G."/>
            <person name="LaButti K."/>
            <person name="Lipzen A."/>
            <person name="Ng V."/>
            <person name="Riley R."/>
            <person name="Sandor L."/>
            <person name="Barry K."/>
            <person name="Martinez A.T."/>
            <person name="Xiao Y."/>
            <person name="Gibbons J.G."/>
            <person name="Terashima K."/>
            <person name="Grigoriev I.V."/>
            <person name="Hibbett D."/>
        </authorList>
    </citation>
    <scope>NUCLEOTIDE SEQUENCE</scope>
    <source>
        <strain evidence="2">ET3784</strain>
    </source>
</reference>
<organism evidence="2 3">
    <name type="scientific">Lentinula guzmanii</name>
    <dbReference type="NCBI Taxonomy" id="2804957"/>
    <lineage>
        <taxon>Eukaryota</taxon>
        <taxon>Fungi</taxon>
        <taxon>Dikarya</taxon>
        <taxon>Basidiomycota</taxon>
        <taxon>Agaricomycotina</taxon>
        <taxon>Agaricomycetes</taxon>
        <taxon>Agaricomycetidae</taxon>
        <taxon>Agaricales</taxon>
        <taxon>Marasmiineae</taxon>
        <taxon>Omphalotaceae</taxon>
        <taxon>Lentinula</taxon>
    </lineage>
</organism>
<evidence type="ECO:0000313" key="2">
    <source>
        <dbReference type="EMBL" id="KAJ3710052.1"/>
    </source>
</evidence>
<evidence type="ECO:0000256" key="1">
    <source>
        <dbReference type="SAM" id="MobiDB-lite"/>
    </source>
</evidence>
<dbReference type="AlphaFoldDB" id="A0AA38J5U8"/>